<dbReference type="InterPro" id="IPR012347">
    <property type="entry name" value="Ferritin-like"/>
</dbReference>
<dbReference type="InterPro" id="IPR019052">
    <property type="entry name" value="DUF2383"/>
</dbReference>
<dbReference type="RefSeq" id="WP_106161305.1">
    <property type="nucleotide sequence ID" value="NZ_PVTT01000002.1"/>
</dbReference>
<dbReference type="Gene3D" id="1.20.1260.10">
    <property type="match status" value="1"/>
</dbReference>
<dbReference type="NCBIfam" id="TIGR02284">
    <property type="entry name" value="PA2169 family four-helix-bundle protein"/>
    <property type="match status" value="1"/>
</dbReference>
<protein>
    <submittedName>
        <fullName evidence="2">Uncharacterized protein (TIGR02284 family)</fullName>
    </submittedName>
</protein>
<reference evidence="2 3" key="1">
    <citation type="submission" date="2018-03" db="EMBL/GenBank/DDBJ databases">
        <title>Genomic Encyclopedia of Archaeal and Bacterial Type Strains, Phase II (KMG-II): from individual species to whole genera.</title>
        <authorList>
            <person name="Goeker M."/>
        </authorList>
    </citation>
    <scope>NUCLEOTIDE SEQUENCE [LARGE SCALE GENOMIC DNA]</scope>
    <source>
        <strain evidence="2 3">DSM 29318</strain>
    </source>
</reference>
<feature type="domain" description="DUF2383" evidence="1">
    <location>
        <begin position="7"/>
        <end position="113"/>
    </location>
</feature>
<dbReference type="EMBL" id="PVTT01000002">
    <property type="protein sequence ID" value="PRY93745.1"/>
    <property type="molecule type" value="Genomic_DNA"/>
</dbReference>
<dbReference type="InterPro" id="IPR011971">
    <property type="entry name" value="CHP02284"/>
</dbReference>
<dbReference type="OrthoDB" id="7723758at2"/>
<evidence type="ECO:0000259" key="1">
    <source>
        <dbReference type="Pfam" id="PF09537"/>
    </source>
</evidence>
<organism evidence="2 3">
    <name type="scientific">Hasllibacter halocynthiae</name>
    <dbReference type="NCBI Taxonomy" id="595589"/>
    <lineage>
        <taxon>Bacteria</taxon>
        <taxon>Pseudomonadati</taxon>
        <taxon>Pseudomonadota</taxon>
        <taxon>Alphaproteobacteria</taxon>
        <taxon>Rhodobacterales</taxon>
        <taxon>Roseobacteraceae</taxon>
        <taxon>Hasllibacter</taxon>
    </lineage>
</organism>
<name>A0A2T0X4B6_9RHOB</name>
<dbReference type="Pfam" id="PF09537">
    <property type="entry name" value="DUF2383"/>
    <property type="match status" value="1"/>
</dbReference>
<evidence type="ECO:0000313" key="2">
    <source>
        <dbReference type="EMBL" id="PRY93745.1"/>
    </source>
</evidence>
<sequence>MATDKKSALKTLHTRMHDSIDGYEAAKDRTDSAFIKGMIDEMLADRRSDMMEVHGFLTAMGEDVAHKGSALGSAHQSFLKLKDMVTGAGDEAVLEEIVRGEEHLLESYDDALEATGAGDPEYAKLNEQYQKLKGKVERFRQRAKAA</sequence>
<dbReference type="Proteomes" id="UP000238801">
    <property type="component" value="Unassembled WGS sequence"/>
</dbReference>
<evidence type="ECO:0000313" key="3">
    <source>
        <dbReference type="Proteomes" id="UP000238801"/>
    </source>
</evidence>
<keyword evidence="3" id="KW-1185">Reference proteome</keyword>
<comment type="caution">
    <text evidence="2">The sequence shown here is derived from an EMBL/GenBank/DDBJ whole genome shotgun (WGS) entry which is preliminary data.</text>
</comment>
<gene>
    <name evidence="2" type="ORF">BCF33_2629</name>
</gene>
<proteinExistence type="predicted"/>
<dbReference type="AlphaFoldDB" id="A0A2T0X4B6"/>
<accession>A0A2T0X4B6</accession>